<feature type="transmembrane region" description="Helical" evidence="12">
    <location>
        <begin position="217"/>
        <end position="237"/>
    </location>
</feature>
<evidence type="ECO:0000256" key="9">
    <source>
        <dbReference type="ARBA" id="ARBA00023136"/>
    </source>
</evidence>
<dbReference type="EMBL" id="KQ964497">
    <property type="protein sequence ID" value="KXN70613.1"/>
    <property type="molecule type" value="Genomic_DNA"/>
</dbReference>
<keyword evidence="4 12" id="KW-0328">Glycosyltransferase</keyword>
<name>A0A137P6G0_CONC2</name>
<evidence type="ECO:0000256" key="5">
    <source>
        <dbReference type="ARBA" id="ARBA00022679"/>
    </source>
</evidence>
<feature type="transmembrane region" description="Helical" evidence="12">
    <location>
        <begin position="60"/>
        <end position="84"/>
    </location>
</feature>
<dbReference type="AlphaFoldDB" id="A0A137P6G0"/>
<feature type="transmembrane region" description="Helical" evidence="12">
    <location>
        <begin position="153"/>
        <end position="179"/>
    </location>
</feature>
<dbReference type="GO" id="GO:0006487">
    <property type="term" value="P:protein N-linked glycosylation"/>
    <property type="evidence" value="ECO:0007669"/>
    <property type="project" value="TreeGrafter"/>
</dbReference>
<evidence type="ECO:0000256" key="6">
    <source>
        <dbReference type="ARBA" id="ARBA00022692"/>
    </source>
</evidence>
<dbReference type="OMA" id="WESFKAG"/>
<protein>
    <recommendedName>
        <fullName evidence="12">Mannosyltransferase</fullName>
        <ecNumber evidence="12">2.4.1.-</ecNumber>
    </recommendedName>
</protein>
<organism evidence="13 14">
    <name type="scientific">Conidiobolus coronatus (strain ATCC 28846 / CBS 209.66 / NRRL 28638)</name>
    <name type="common">Delacroixia coronata</name>
    <dbReference type="NCBI Taxonomy" id="796925"/>
    <lineage>
        <taxon>Eukaryota</taxon>
        <taxon>Fungi</taxon>
        <taxon>Fungi incertae sedis</taxon>
        <taxon>Zoopagomycota</taxon>
        <taxon>Entomophthoromycotina</taxon>
        <taxon>Entomophthoromycetes</taxon>
        <taxon>Entomophthorales</taxon>
        <taxon>Ancylistaceae</taxon>
        <taxon>Conidiobolus</taxon>
    </lineage>
</organism>
<keyword evidence="6 12" id="KW-0812">Transmembrane</keyword>
<evidence type="ECO:0000256" key="12">
    <source>
        <dbReference type="RuleBase" id="RU363075"/>
    </source>
</evidence>
<evidence type="ECO:0000256" key="4">
    <source>
        <dbReference type="ARBA" id="ARBA00022676"/>
    </source>
</evidence>
<dbReference type="PANTHER" id="PTHR22760">
    <property type="entry name" value="GLYCOSYLTRANSFERASE"/>
    <property type="match status" value="1"/>
</dbReference>
<keyword evidence="5 13" id="KW-0808">Transferase</keyword>
<feature type="transmembrane region" description="Helical" evidence="12">
    <location>
        <begin position="12"/>
        <end position="31"/>
    </location>
</feature>
<proteinExistence type="inferred from homology"/>
<comment type="function">
    <text evidence="10">Mannosyltransferase that operates in the biosynthetic pathway of dolichol-linked oligosaccharides, the glycan precursors employed in protein asparagine (N)-glycosylation. The assembly of dolichol-linked oligosaccharides begins on the cytosolic side of the endoplasmic reticulum membrane and finishes in its lumen. The sequential addition of sugars to dolichol pyrophosphate produces dolichol-linked oligosaccharides containing fourteen sugars, including two GlcNAcs, nine mannoses and three glucoses. Once assembled, the oligosaccharide is transferred from the lipid to nascent proteins by oligosaccharyltransferases. In the lumen of the endoplasmic reticulum, adds the eighth mannose residue in an alpha-1,6 linkage onto Man(7)GlcNAc(2)-PP-dolichol to produce Man(8)GlcNAc(2)-PP-dolichol.</text>
</comment>
<keyword evidence="7 12" id="KW-0256">Endoplasmic reticulum</keyword>
<evidence type="ECO:0000256" key="10">
    <source>
        <dbReference type="ARBA" id="ARBA00044721"/>
    </source>
</evidence>
<dbReference type="UniPathway" id="UPA00378"/>
<keyword evidence="14" id="KW-1185">Reference proteome</keyword>
<sequence>MLFNSVLKLHGTKIGCWFMLFNLTQFHIWFWCSRTIPNSFSLILKNIKGSPRNLQNFYKYFALMTVSGIIFRSETLFLMGFYCLFELVKDVKFRNVGFIISLIKLGIVTLIICLALTVPIDSFFWNKSLCGPKTMPFLSYFTRFLPRILHFTYLLSIIGMLINPLNQLFLVPSIFYVLFMSCLGHKEWRFIEYTFPLFSLSASVTSHKIFQWINIRLIKYCFILSVLIFSVFISSNLNYISQLNYPGGYALQRVHQIFDNQSNLKLHLDTYTAMTGASRFGELRDDWMYSKLENIKDPKIYLNYDVLLTNEAEKHSLEAFEKVECIKGFEKVKIKPISSYISNLKSNWKNKGNFIRSLLPYQIIQTDQVCILRKK</sequence>
<dbReference type="GO" id="GO:0005789">
    <property type="term" value="C:endoplasmic reticulum membrane"/>
    <property type="evidence" value="ECO:0007669"/>
    <property type="project" value="UniProtKB-SubCell"/>
</dbReference>
<keyword evidence="9 12" id="KW-0472">Membrane</keyword>
<comment type="catalytic activity">
    <reaction evidence="11">
        <text>an alpha-D-Man-(1-&gt;2)-alpha-D-Man-(1-&gt;2)-alpha-D-Man-(1-&gt;3)-[alpha-D-Man-(1-&gt;2)-alpha-D-Man-(1-&gt;3)-alpha-D-Man-(1-&gt;6)]-beta-D-Man-(1-&gt;4)-beta-D-GlcNAc-(1-&gt;4)-alpha-D-GlcNAc-diphospho-di-trans,poly-cis-dolichol + a di-trans,poly-cis-dolichyl beta-D-mannosyl phosphate = an alpha-D-Man-(1-&gt;2)-alpha-D-Man-(1-&gt;2)-alpha-D-Man-(1-&gt;3)-[alpha-D-Man-(1-&gt;2)-alpha-D-Man-(1-&gt;3)-[alpha-D-Man-(1-&gt;6)]-alpha-D-Man-(1-&gt;6)]-beta-D-Man-(1-&gt;4)-beta-D-GlcNAc-(1-&gt;4)-alpha-D-GlcNAc-diphospho-di-trans,poly-cis-dolichol + a di-trans,poly-cis-dolichyl phosphate + H(+)</text>
        <dbReference type="Rhea" id="RHEA:29535"/>
        <dbReference type="Rhea" id="RHEA-COMP:19498"/>
        <dbReference type="Rhea" id="RHEA-COMP:19501"/>
        <dbReference type="Rhea" id="RHEA-COMP:19518"/>
        <dbReference type="Rhea" id="RHEA-COMP:19519"/>
        <dbReference type="ChEBI" id="CHEBI:15378"/>
        <dbReference type="ChEBI" id="CHEBI:57683"/>
        <dbReference type="ChEBI" id="CHEBI:58211"/>
        <dbReference type="ChEBI" id="CHEBI:132517"/>
        <dbReference type="ChEBI" id="CHEBI:132519"/>
        <dbReference type="EC" id="2.4.1.260"/>
    </reaction>
    <physiologicalReaction direction="left-to-right" evidence="11">
        <dbReference type="Rhea" id="RHEA:29536"/>
    </physiologicalReaction>
</comment>
<comment type="subcellular location">
    <subcellularLocation>
        <location evidence="1 12">Endoplasmic reticulum membrane</location>
        <topology evidence="1 12">Multi-pass membrane protein</topology>
    </subcellularLocation>
</comment>
<dbReference type="STRING" id="796925.A0A137P6G0"/>
<evidence type="ECO:0000313" key="14">
    <source>
        <dbReference type="Proteomes" id="UP000070444"/>
    </source>
</evidence>
<evidence type="ECO:0000256" key="8">
    <source>
        <dbReference type="ARBA" id="ARBA00022989"/>
    </source>
</evidence>
<comment type="pathway">
    <text evidence="2">Protein modification; protein glycosylation.</text>
</comment>
<evidence type="ECO:0000313" key="13">
    <source>
        <dbReference type="EMBL" id="KXN70613.1"/>
    </source>
</evidence>
<dbReference type="OrthoDB" id="19039at2759"/>
<dbReference type="Proteomes" id="UP000070444">
    <property type="component" value="Unassembled WGS sequence"/>
</dbReference>
<dbReference type="EC" id="2.4.1.-" evidence="12"/>
<keyword evidence="8 12" id="KW-1133">Transmembrane helix</keyword>
<evidence type="ECO:0000256" key="1">
    <source>
        <dbReference type="ARBA" id="ARBA00004477"/>
    </source>
</evidence>
<evidence type="ECO:0000256" key="3">
    <source>
        <dbReference type="ARBA" id="ARBA00007063"/>
    </source>
</evidence>
<dbReference type="GO" id="GO:0052917">
    <property type="term" value="F:dol-P-Man:Man(7)GlcNAc(2)-PP-Dol alpha-1,6-mannosyltransferase activity"/>
    <property type="evidence" value="ECO:0007669"/>
    <property type="project" value="UniProtKB-EC"/>
</dbReference>
<evidence type="ECO:0000256" key="11">
    <source>
        <dbReference type="ARBA" id="ARBA00048899"/>
    </source>
</evidence>
<evidence type="ECO:0000256" key="7">
    <source>
        <dbReference type="ARBA" id="ARBA00022824"/>
    </source>
</evidence>
<accession>A0A137P6G0</accession>
<gene>
    <name evidence="13" type="ORF">CONCODRAFT_78741</name>
</gene>
<dbReference type="Pfam" id="PF03901">
    <property type="entry name" value="Glyco_transf_22"/>
    <property type="match status" value="2"/>
</dbReference>
<reference evidence="13 14" key="1">
    <citation type="journal article" date="2015" name="Genome Biol. Evol.">
        <title>Phylogenomic analyses indicate that early fungi evolved digesting cell walls of algal ancestors of land plants.</title>
        <authorList>
            <person name="Chang Y."/>
            <person name="Wang S."/>
            <person name="Sekimoto S."/>
            <person name="Aerts A.L."/>
            <person name="Choi C."/>
            <person name="Clum A."/>
            <person name="LaButti K.M."/>
            <person name="Lindquist E.A."/>
            <person name="Yee Ngan C."/>
            <person name="Ohm R.A."/>
            <person name="Salamov A.A."/>
            <person name="Grigoriev I.V."/>
            <person name="Spatafora J.W."/>
            <person name="Berbee M.L."/>
        </authorList>
    </citation>
    <scope>NUCLEOTIDE SEQUENCE [LARGE SCALE GENOMIC DNA]</scope>
    <source>
        <strain evidence="13 14">NRRL 28638</strain>
    </source>
</reference>
<feature type="transmembrane region" description="Helical" evidence="12">
    <location>
        <begin position="96"/>
        <end position="118"/>
    </location>
</feature>
<dbReference type="InterPro" id="IPR005599">
    <property type="entry name" value="GPI_mannosylTrfase"/>
</dbReference>
<evidence type="ECO:0000256" key="2">
    <source>
        <dbReference type="ARBA" id="ARBA00004922"/>
    </source>
</evidence>
<dbReference type="PANTHER" id="PTHR22760:SF1">
    <property type="entry name" value="DOL-P-MAN:MAN(7)GLCNAC(2)-PP-DOL ALPHA-1,6-MANNOSYLTRANSFERASE"/>
    <property type="match status" value="1"/>
</dbReference>
<comment type="similarity">
    <text evidence="3 12">Belongs to the glycosyltransferase 22 family.</text>
</comment>